<name>A0A0B7G267_THACB</name>
<accession>A0A0B7G267</accession>
<evidence type="ECO:0000313" key="1">
    <source>
        <dbReference type="EMBL" id="CEL62552.1"/>
    </source>
</evidence>
<dbReference type="Gene3D" id="3.80.10.10">
    <property type="entry name" value="Ribonuclease Inhibitor"/>
    <property type="match status" value="1"/>
</dbReference>
<organism evidence="1 2">
    <name type="scientific">Thanatephorus cucumeris (strain AG1-IB / isolate 7/3/14)</name>
    <name type="common">Lettuce bottom rot fungus</name>
    <name type="synonym">Rhizoctonia solani</name>
    <dbReference type="NCBI Taxonomy" id="1108050"/>
    <lineage>
        <taxon>Eukaryota</taxon>
        <taxon>Fungi</taxon>
        <taxon>Dikarya</taxon>
        <taxon>Basidiomycota</taxon>
        <taxon>Agaricomycotina</taxon>
        <taxon>Agaricomycetes</taxon>
        <taxon>Cantharellales</taxon>
        <taxon>Ceratobasidiaceae</taxon>
        <taxon>Rhizoctonia</taxon>
        <taxon>Rhizoctonia solani AG-1</taxon>
    </lineage>
</organism>
<dbReference type="AlphaFoldDB" id="A0A0B7G267"/>
<dbReference type="OrthoDB" id="3232326at2759"/>
<dbReference type="Proteomes" id="UP000059188">
    <property type="component" value="Unassembled WGS sequence"/>
</dbReference>
<sequence length="488" mass="56625">MQTMRSIYTKLPPEIISQILRTNWETLDQLVVLLSVCRLWYRIVFPVLYDTVYLSWDAPVFAARLLDEDLTLAHNPRLSTSGINIPAPIEGLRAADYVKALILDNRLQREPPIIHPLEERVLHAGLLFLKKLKRIDWALPFYPRDMRFFDYLSFRCPEIEYVSFEICDHSHYRHISDRDLVSLFTFSDLKHIQIKDTRLPYDSDTNGQISSSLVNMIIRSPNLEYLELDLKEDPRDPQFATAGWLIEAISPVLQYTFEHLKVFRLGGTASIDSEFLLRPEEESLVRGFIVRHPGLHTLQLPWDWEMNSLIREPIQETWTILQGTLPNLRRFEGPTYLVMLFLKLDISQKLEHLVVLDSAEDEESDLTAFLDTFPRLPNLRNLEFRSSYMLDNASFSEVVKATPNITELTINWVDGDPGITMESLIGLKHLKSLSLGFNVMPHLINRPYRTVPAQQESQEVLQLAQMCTSLELVRILPEEGSIFDYKTR</sequence>
<protein>
    <submittedName>
        <fullName evidence="1">Uncharacterized protein</fullName>
    </submittedName>
</protein>
<proteinExistence type="predicted"/>
<dbReference type="EMBL" id="LN679106">
    <property type="protein sequence ID" value="CEL62552.1"/>
    <property type="molecule type" value="Genomic_DNA"/>
</dbReference>
<dbReference type="SUPFAM" id="SSF52047">
    <property type="entry name" value="RNI-like"/>
    <property type="match status" value="1"/>
</dbReference>
<evidence type="ECO:0000313" key="2">
    <source>
        <dbReference type="Proteomes" id="UP000059188"/>
    </source>
</evidence>
<dbReference type="InterPro" id="IPR032675">
    <property type="entry name" value="LRR_dom_sf"/>
</dbReference>
<reference evidence="1 2" key="1">
    <citation type="submission" date="2014-11" db="EMBL/GenBank/DDBJ databases">
        <authorList>
            <person name="Wibberg Daniel"/>
        </authorList>
    </citation>
    <scope>NUCLEOTIDE SEQUENCE [LARGE SCALE GENOMIC DNA]</scope>
    <source>
        <strain evidence="1">Rhizoctonia solani AG1-IB 7/3/14</strain>
    </source>
</reference>
<gene>
    <name evidence="1" type="ORF">RSOLAG1IB_04908</name>
</gene>
<keyword evidence="2" id="KW-1185">Reference proteome</keyword>